<reference evidence="7 8" key="1">
    <citation type="submission" date="2013-06" db="EMBL/GenBank/DDBJ databases">
        <title>Whole genome shotgun sequence of Bacillus selenatarsenatis SF-1.</title>
        <authorList>
            <person name="Kuroda M."/>
            <person name="Sei K."/>
            <person name="Yamashita M."/>
            <person name="Ike M."/>
        </authorList>
    </citation>
    <scope>NUCLEOTIDE SEQUENCE [LARGE SCALE GENOMIC DNA]</scope>
    <source>
        <strain evidence="7 8">SF-1</strain>
    </source>
</reference>
<gene>
    <name evidence="7" type="ORF">SAMD00020551_4526</name>
</gene>
<dbReference type="Pfam" id="PF04542">
    <property type="entry name" value="Sigma70_r2"/>
    <property type="match status" value="1"/>
</dbReference>
<dbReference type="InterPro" id="IPR014284">
    <property type="entry name" value="RNA_pol_sigma-70_dom"/>
</dbReference>
<dbReference type="Gene3D" id="1.10.10.10">
    <property type="entry name" value="Winged helix-like DNA-binding domain superfamily/Winged helix DNA-binding domain"/>
    <property type="match status" value="1"/>
</dbReference>
<keyword evidence="3" id="KW-0731">Sigma factor</keyword>
<feature type="domain" description="RNA polymerase sigma factor 70 region 4 type 2" evidence="6">
    <location>
        <begin position="109"/>
        <end position="160"/>
    </location>
</feature>
<dbReference type="InterPro" id="IPR007627">
    <property type="entry name" value="RNA_pol_sigma70_r2"/>
</dbReference>
<protein>
    <submittedName>
        <fullName evidence="7">RNA polymerase sigma factor SigV</fullName>
    </submittedName>
</protein>
<dbReference type="PANTHER" id="PTHR43133:SF51">
    <property type="entry name" value="RNA POLYMERASE SIGMA FACTOR"/>
    <property type="match status" value="1"/>
</dbReference>
<proteinExistence type="inferred from homology"/>
<evidence type="ECO:0000259" key="5">
    <source>
        <dbReference type="Pfam" id="PF04542"/>
    </source>
</evidence>
<dbReference type="GO" id="GO:0016987">
    <property type="term" value="F:sigma factor activity"/>
    <property type="evidence" value="ECO:0007669"/>
    <property type="project" value="UniProtKB-KW"/>
</dbReference>
<dbReference type="InterPro" id="IPR036388">
    <property type="entry name" value="WH-like_DNA-bd_sf"/>
</dbReference>
<dbReference type="Proteomes" id="UP000031014">
    <property type="component" value="Unassembled WGS sequence"/>
</dbReference>
<accession>A0A0A8XBE8</accession>
<evidence type="ECO:0000256" key="2">
    <source>
        <dbReference type="ARBA" id="ARBA00023015"/>
    </source>
</evidence>
<evidence type="ECO:0000313" key="7">
    <source>
        <dbReference type="EMBL" id="GAM16337.1"/>
    </source>
</evidence>
<dbReference type="Pfam" id="PF08281">
    <property type="entry name" value="Sigma70_r4_2"/>
    <property type="match status" value="1"/>
</dbReference>
<dbReference type="NCBIfam" id="TIGR02937">
    <property type="entry name" value="sigma70-ECF"/>
    <property type="match status" value="1"/>
</dbReference>
<dbReference type="GO" id="GO:0006352">
    <property type="term" value="P:DNA-templated transcription initiation"/>
    <property type="evidence" value="ECO:0007669"/>
    <property type="project" value="InterPro"/>
</dbReference>
<dbReference type="GO" id="GO:0003677">
    <property type="term" value="F:DNA binding"/>
    <property type="evidence" value="ECO:0007669"/>
    <property type="project" value="InterPro"/>
</dbReference>
<dbReference type="Gene3D" id="1.10.1740.10">
    <property type="match status" value="1"/>
</dbReference>
<dbReference type="InterPro" id="IPR039425">
    <property type="entry name" value="RNA_pol_sigma-70-like"/>
</dbReference>
<dbReference type="STRING" id="1321606.SAMD00020551_4526"/>
<dbReference type="RefSeq" id="WP_041967944.1">
    <property type="nucleotide sequence ID" value="NZ_BASE01000119.1"/>
</dbReference>
<keyword evidence="4" id="KW-0804">Transcription</keyword>
<comment type="similarity">
    <text evidence="1">Belongs to the sigma-70 factor family. ECF subfamily.</text>
</comment>
<evidence type="ECO:0000259" key="6">
    <source>
        <dbReference type="Pfam" id="PF08281"/>
    </source>
</evidence>
<dbReference type="InterPro" id="IPR013249">
    <property type="entry name" value="RNA_pol_sigma70_r4_t2"/>
</dbReference>
<dbReference type="AlphaFoldDB" id="A0A0A8XBE8"/>
<dbReference type="PANTHER" id="PTHR43133">
    <property type="entry name" value="RNA POLYMERASE ECF-TYPE SIGMA FACTO"/>
    <property type="match status" value="1"/>
</dbReference>
<keyword evidence="8" id="KW-1185">Reference proteome</keyword>
<evidence type="ECO:0000256" key="4">
    <source>
        <dbReference type="ARBA" id="ARBA00023163"/>
    </source>
</evidence>
<dbReference type="SUPFAM" id="SSF88659">
    <property type="entry name" value="Sigma3 and sigma4 domains of RNA polymerase sigma factors"/>
    <property type="match status" value="1"/>
</dbReference>
<dbReference type="EMBL" id="BASE01000119">
    <property type="protein sequence ID" value="GAM16337.1"/>
    <property type="molecule type" value="Genomic_DNA"/>
</dbReference>
<evidence type="ECO:0000256" key="3">
    <source>
        <dbReference type="ARBA" id="ARBA00023082"/>
    </source>
</evidence>
<organism evidence="7 8">
    <name type="scientific">Mesobacillus selenatarsenatis (strain DSM 18680 / JCM 14380 / FERM P-15431 / SF-1)</name>
    <dbReference type="NCBI Taxonomy" id="1321606"/>
    <lineage>
        <taxon>Bacteria</taxon>
        <taxon>Bacillati</taxon>
        <taxon>Bacillota</taxon>
        <taxon>Bacilli</taxon>
        <taxon>Bacillales</taxon>
        <taxon>Bacillaceae</taxon>
        <taxon>Mesobacillus</taxon>
    </lineage>
</organism>
<dbReference type="InterPro" id="IPR013324">
    <property type="entry name" value="RNA_pol_sigma_r3/r4-like"/>
</dbReference>
<keyword evidence="2" id="KW-0805">Transcription regulation</keyword>
<evidence type="ECO:0000313" key="8">
    <source>
        <dbReference type="Proteomes" id="UP000031014"/>
    </source>
</evidence>
<comment type="caution">
    <text evidence="7">The sequence shown here is derived from an EMBL/GenBank/DDBJ whole genome shotgun (WGS) entry which is preliminary data.</text>
</comment>
<evidence type="ECO:0000256" key="1">
    <source>
        <dbReference type="ARBA" id="ARBA00010641"/>
    </source>
</evidence>
<sequence>MELQELVQRAKKGDEAAFYELMQLHKVRLYRIALSYLKNSEDAVEALQEVTYRAFRSIRKVKEPQYFTTWLTRILINYCNDELKKKKKIFVSNDLISLMGSEHQSSWLEVEEVIGKLDSKTRQVIELKYVHDFKIKEIAEILECPEGTVKTWLNKGLKELRGQLEDKGGLGYA</sequence>
<feature type="domain" description="RNA polymerase sigma-70 region 2" evidence="5">
    <location>
        <begin position="21"/>
        <end position="88"/>
    </location>
</feature>
<dbReference type="OrthoDB" id="9782703at2"/>
<dbReference type="CDD" id="cd06171">
    <property type="entry name" value="Sigma70_r4"/>
    <property type="match status" value="1"/>
</dbReference>
<dbReference type="SUPFAM" id="SSF88946">
    <property type="entry name" value="Sigma2 domain of RNA polymerase sigma factors"/>
    <property type="match status" value="1"/>
</dbReference>
<name>A0A0A8XBE8_MESS1</name>
<dbReference type="InterPro" id="IPR013325">
    <property type="entry name" value="RNA_pol_sigma_r2"/>
</dbReference>